<evidence type="ECO:0000256" key="7">
    <source>
        <dbReference type="ARBA" id="ARBA00023065"/>
    </source>
</evidence>
<keyword evidence="17" id="KW-1185">Reference proteome</keyword>
<dbReference type="EMBL" id="CP020472">
    <property type="protein sequence ID" value="ARD22233.1"/>
    <property type="molecule type" value="Genomic_DNA"/>
</dbReference>
<dbReference type="Gene3D" id="2.40.170.20">
    <property type="entry name" value="TonB-dependent receptor, beta-barrel domain"/>
    <property type="match status" value="1"/>
</dbReference>
<feature type="chain" id="PRO_5047082215" description="TonB-dependent receptor" evidence="13">
    <location>
        <begin position="28"/>
        <end position="848"/>
    </location>
</feature>
<feature type="signal peptide" evidence="13">
    <location>
        <begin position="1"/>
        <end position="27"/>
    </location>
</feature>
<keyword evidence="5 11" id="KW-0812">Transmembrane</keyword>
<keyword evidence="2 11" id="KW-0813">Transport</keyword>
<evidence type="ECO:0000256" key="11">
    <source>
        <dbReference type="PROSITE-ProRule" id="PRU01360"/>
    </source>
</evidence>
<evidence type="ECO:0000256" key="12">
    <source>
        <dbReference type="RuleBase" id="RU003357"/>
    </source>
</evidence>
<evidence type="ECO:0008006" key="18">
    <source>
        <dbReference type="Google" id="ProtNLM"/>
    </source>
</evidence>
<evidence type="ECO:0000256" key="8">
    <source>
        <dbReference type="ARBA" id="ARBA00023077"/>
    </source>
</evidence>
<evidence type="ECO:0000259" key="15">
    <source>
        <dbReference type="Pfam" id="PF07715"/>
    </source>
</evidence>
<dbReference type="Pfam" id="PF07715">
    <property type="entry name" value="Plug"/>
    <property type="match status" value="1"/>
</dbReference>
<evidence type="ECO:0000256" key="6">
    <source>
        <dbReference type="ARBA" id="ARBA00023004"/>
    </source>
</evidence>
<keyword evidence="6" id="KW-0408">Iron</keyword>
<proteinExistence type="inferred from homology"/>
<evidence type="ECO:0000256" key="10">
    <source>
        <dbReference type="ARBA" id="ARBA00023237"/>
    </source>
</evidence>
<evidence type="ECO:0000256" key="13">
    <source>
        <dbReference type="SAM" id="SignalP"/>
    </source>
</evidence>
<organism evidence="16 17">
    <name type="scientific">Shewanella japonica</name>
    <dbReference type="NCBI Taxonomy" id="93973"/>
    <lineage>
        <taxon>Bacteria</taxon>
        <taxon>Pseudomonadati</taxon>
        <taxon>Pseudomonadota</taxon>
        <taxon>Gammaproteobacteria</taxon>
        <taxon>Alteromonadales</taxon>
        <taxon>Shewanellaceae</taxon>
        <taxon>Shewanella</taxon>
    </lineage>
</organism>
<reference evidence="16 17" key="1">
    <citation type="submission" date="2017-03" db="EMBL/GenBank/DDBJ databases">
        <title>Genome sequencing of Shewanella japonica KCTC 22435.</title>
        <authorList>
            <person name="Kim K.M."/>
        </authorList>
    </citation>
    <scope>NUCLEOTIDE SEQUENCE [LARGE SCALE GENOMIC DNA]</scope>
    <source>
        <strain evidence="16 17">KCTC 22435</strain>
    </source>
</reference>
<accession>A0ABN4YH86</accession>
<dbReference type="Pfam" id="PF00593">
    <property type="entry name" value="TonB_dep_Rec_b-barrel"/>
    <property type="match status" value="1"/>
</dbReference>
<dbReference type="Proteomes" id="UP000191820">
    <property type="component" value="Chromosome"/>
</dbReference>
<comment type="subcellular location">
    <subcellularLocation>
        <location evidence="1 11">Cell outer membrane</location>
        <topology evidence="1 11">Multi-pass membrane protein</topology>
    </subcellularLocation>
</comment>
<evidence type="ECO:0000256" key="5">
    <source>
        <dbReference type="ARBA" id="ARBA00022692"/>
    </source>
</evidence>
<dbReference type="PROSITE" id="PS52016">
    <property type="entry name" value="TONB_DEPENDENT_REC_3"/>
    <property type="match status" value="1"/>
</dbReference>
<dbReference type="RefSeq" id="WP_080915641.1">
    <property type="nucleotide sequence ID" value="NZ_CP020472.1"/>
</dbReference>
<evidence type="ECO:0000313" key="17">
    <source>
        <dbReference type="Proteomes" id="UP000191820"/>
    </source>
</evidence>
<dbReference type="PANTHER" id="PTHR32552">
    <property type="entry name" value="FERRICHROME IRON RECEPTOR-RELATED"/>
    <property type="match status" value="1"/>
</dbReference>
<evidence type="ECO:0000256" key="4">
    <source>
        <dbReference type="ARBA" id="ARBA00022496"/>
    </source>
</evidence>
<keyword evidence="3 11" id="KW-1134">Transmembrane beta strand</keyword>
<gene>
    <name evidence="16" type="ORF">SJ2017_1931</name>
</gene>
<keyword evidence="8 12" id="KW-0798">TonB box</keyword>
<feature type="domain" description="TonB-dependent receptor-like beta-barrel" evidence="14">
    <location>
        <begin position="300"/>
        <end position="811"/>
    </location>
</feature>
<sequence>MPKYSKLHKAILLAGCSFAATSSNLYAQDGTDNAEQATSTKDIEVIMVSAQKREQALKDVPVSIEVLDGDLVQELGVQNGFDLVKYLPGFGIDESSEIRTTTLKSRGIGTFTNSIGLQSSNLVVIDGEVLPRQSMLNLAVADVERVEALRGPQGTLFGQNTSTGMLHYVTKKPNLNAVGGNIRTEVTQDNGIDVSGVVNVPIGDNWAFRMNAQWSEVDGWIDNTMPGHEDYKIGEQDKSGLRGQLLYDDGEDFNILFRAEYAETDTNCCSMTQIGPVNPDYGPRPIINVKDDGTIEGTTYNRINSSKSFDDVGKPVTARNPEANYGSTENLGFSIAADYYLNDDFTLSYNGSYRDFDLYNSSGFFTLNFPLERSAFGGNESVDVSQHEIRLSSFDNEKFDWIVGLFYHNTEGQRSENRDGCIAGNFGFINGGELSGCYDRQSTRNFLSMYEGQVFDESMMADLTPGRLLSGGNFTTNFENYAIFGQFEYQITDQLDATFGFRALHENGEATFERTDLFTPADGIGMDTYADVLAMSQTDPSLIKRQTEKTTFSDSDDAFIYKAVIGYDFTRSIRGYVNYSTGYKGASYFVTTNTNPADADQFPTKPEQSTNFEVGLRSGFFDNDVLFNITYFDMTVEDYQVRATRVIDEENGVVFAGYVNANEARSTGFEADAIVDITEDLRWTASYAIFDARYEDFSDTPINCPAGDGGELADRCTTDPVTGLQRFDQTGLSFPNNAEQQLFSTLKYSTEFGNTGWNGSLQANWRYNGAHTQSINELALNQSANPSSSIWDLYFNFGQDNLRFSLYVKNLFDQAYTTRQNTNQEGYGQGFYPRDWNRFYGGSVQYIF</sequence>
<feature type="domain" description="TonB-dependent receptor plug" evidence="15">
    <location>
        <begin position="57"/>
        <end position="164"/>
    </location>
</feature>
<dbReference type="PANTHER" id="PTHR32552:SF81">
    <property type="entry name" value="TONB-DEPENDENT OUTER MEMBRANE RECEPTOR"/>
    <property type="match status" value="1"/>
</dbReference>
<dbReference type="InterPro" id="IPR000531">
    <property type="entry name" value="Beta-barrel_TonB"/>
</dbReference>
<dbReference type="Gene3D" id="2.170.130.10">
    <property type="entry name" value="TonB-dependent receptor, plug domain"/>
    <property type="match status" value="1"/>
</dbReference>
<dbReference type="SUPFAM" id="SSF56935">
    <property type="entry name" value="Porins"/>
    <property type="match status" value="1"/>
</dbReference>
<keyword evidence="7" id="KW-0406">Ion transport</keyword>
<evidence type="ECO:0000313" key="16">
    <source>
        <dbReference type="EMBL" id="ARD22233.1"/>
    </source>
</evidence>
<comment type="similarity">
    <text evidence="11 12">Belongs to the TonB-dependent receptor family.</text>
</comment>
<keyword evidence="9 11" id="KW-0472">Membrane</keyword>
<keyword evidence="13" id="KW-0732">Signal</keyword>
<evidence type="ECO:0000259" key="14">
    <source>
        <dbReference type="Pfam" id="PF00593"/>
    </source>
</evidence>
<name>A0ABN4YH86_9GAMM</name>
<evidence type="ECO:0000256" key="3">
    <source>
        <dbReference type="ARBA" id="ARBA00022452"/>
    </source>
</evidence>
<evidence type="ECO:0000256" key="2">
    <source>
        <dbReference type="ARBA" id="ARBA00022448"/>
    </source>
</evidence>
<protein>
    <recommendedName>
        <fullName evidence="18">TonB-dependent receptor</fullName>
    </recommendedName>
</protein>
<evidence type="ECO:0000256" key="9">
    <source>
        <dbReference type="ARBA" id="ARBA00023136"/>
    </source>
</evidence>
<dbReference type="InterPro" id="IPR036942">
    <property type="entry name" value="Beta-barrel_TonB_sf"/>
</dbReference>
<keyword evidence="10 11" id="KW-0998">Cell outer membrane</keyword>
<dbReference type="InterPro" id="IPR037066">
    <property type="entry name" value="Plug_dom_sf"/>
</dbReference>
<keyword evidence="4" id="KW-0410">Iron transport</keyword>
<dbReference type="InterPro" id="IPR039426">
    <property type="entry name" value="TonB-dep_rcpt-like"/>
</dbReference>
<dbReference type="InterPro" id="IPR012910">
    <property type="entry name" value="Plug_dom"/>
</dbReference>
<evidence type="ECO:0000256" key="1">
    <source>
        <dbReference type="ARBA" id="ARBA00004571"/>
    </source>
</evidence>